<name>A0A2I0J9W9_PUNGR</name>
<dbReference type="Proteomes" id="UP000233551">
    <property type="component" value="Unassembled WGS sequence"/>
</dbReference>
<organism evidence="1 2">
    <name type="scientific">Punica granatum</name>
    <name type="common">Pomegranate</name>
    <dbReference type="NCBI Taxonomy" id="22663"/>
    <lineage>
        <taxon>Eukaryota</taxon>
        <taxon>Viridiplantae</taxon>
        <taxon>Streptophyta</taxon>
        <taxon>Embryophyta</taxon>
        <taxon>Tracheophyta</taxon>
        <taxon>Spermatophyta</taxon>
        <taxon>Magnoliopsida</taxon>
        <taxon>eudicotyledons</taxon>
        <taxon>Gunneridae</taxon>
        <taxon>Pentapetalae</taxon>
        <taxon>rosids</taxon>
        <taxon>malvids</taxon>
        <taxon>Myrtales</taxon>
        <taxon>Lythraceae</taxon>
        <taxon>Punica</taxon>
    </lineage>
</organism>
<dbReference type="EMBL" id="PGOL01001886">
    <property type="protein sequence ID" value="PKI53065.1"/>
    <property type="molecule type" value="Genomic_DNA"/>
</dbReference>
<reference evidence="1 2" key="1">
    <citation type="submission" date="2017-11" db="EMBL/GenBank/DDBJ databases">
        <title>De-novo sequencing of pomegranate (Punica granatum L.) genome.</title>
        <authorList>
            <person name="Akparov Z."/>
            <person name="Amiraslanov A."/>
            <person name="Hajiyeva S."/>
            <person name="Abbasov M."/>
            <person name="Kaur K."/>
            <person name="Hamwieh A."/>
            <person name="Solovyev V."/>
            <person name="Salamov A."/>
            <person name="Braich B."/>
            <person name="Kosarev P."/>
            <person name="Mahmoud A."/>
            <person name="Hajiyev E."/>
            <person name="Babayeva S."/>
            <person name="Izzatullayeva V."/>
            <person name="Mammadov A."/>
            <person name="Mammadov A."/>
            <person name="Sharifova S."/>
            <person name="Ojaghi J."/>
            <person name="Eynullazada K."/>
            <person name="Bayramov B."/>
            <person name="Abdulazimova A."/>
            <person name="Shahmuradov I."/>
        </authorList>
    </citation>
    <scope>NUCLEOTIDE SEQUENCE [LARGE SCALE GENOMIC DNA]</scope>
    <source>
        <strain evidence="2">cv. AG2017</strain>
        <tissue evidence="1">Leaf</tissue>
    </source>
</reference>
<protein>
    <submittedName>
        <fullName evidence="1">Uncharacterized protein</fullName>
    </submittedName>
</protein>
<sequence length="94" mass="10632">MKTTFLPFLPFFTGPDPTGPALCPDDFFSLFILLSLLDDGCVASPQRLYLVSVLGVCLYRSRRSLDCFRLPLPLHSRLLLTCRHCIFGSHEVKK</sequence>
<dbReference type="AlphaFoldDB" id="A0A2I0J9W9"/>
<keyword evidence="2" id="KW-1185">Reference proteome</keyword>
<proteinExistence type="predicted"/>
<feature type="non-terminal residue" evidence="1">
    <location>
        <position position="94"/>
    </location>
</feature>
<comment type="caution">
    <text evidence="1">The sequence shown here is derived from an EMBL/GenBank/DDBJ whole genome shotgun (WGS) entry which is preliminary data.</text>
</comment>
<evidence type="ECO:0000313" key="2">
    <source>
        <dbReference type="Proteomes" id="UP000233551"/>
    </source>
</evidence>
<gene>
    <name evidence="1" type="ORF">CRG98_026526</name>
</gene>
<accession>A0A2I0J9W9</accession>
<evidence type="ECO:0000313" key="1">
    <source>
        <dbReference type="EMBL" id="PKI53065.1"/>
    </source>
</evidence>